<evidence type="ECO:0000256" key="4">
    <source>
        <dbReference type="ARBA" id="ARBA00022989"/>
    </source>
</evidence>
<feature type="transmembrane region" description="Helical" evidence="6">
    <location>
        <begin position="145"/>
        <end position="164"/>
    </location>
</feature>
<dbReference type="EMBL" id="AP021874">
    <property type="protein sequence ID" value="BBO72278.1"/>
    <property type="molecule type" value="Genomic_DNA"/>
</dbReference>
<evidence type="ECO:0000256" key="1">
    <source>
        <dbReference type="ARBA" id="ARBA00004651"/>
    </source>
</evidence>
<reference evidence="8 9" key="1">
    <citation type="submission" date="2019-11" db="EMBL/GenBank/DDBJ databases">
        <title>Comparative genomics of hydrocarbon-degrading Desulfosarcina strains.</title>
        <authorList>
            <person name="Watanabe M."/>
            <person name="Kojima H."/>
            <person name="Fukui M."/>
        </authorList>
    </citation>
    <scope>NUCLEOTIDE SEQUENCE [LARGE SCALE GENOMIC DNA]</scope>
    <source>
        <strain evidence="8 9">PL12</strain>
    </source>
</reference>
<dbReference type="InterPro" id="IPR015414">
    <property type="entry name" value="TMEM64"/>
</dbReference>
<evidence type="ECO:0000256" key="6">
    <source>
        <dbReference type="RuleBase" id="RU366058"/>
    </source>
</evidence>
<keyword evidence="2 6" id="KW-1003">Cell membrane</keyword>
<dbReference type="KEGG" id="dalk:DSCA_62080"/>
<evidence type="ECO:0000256" key="5">
    <source>
        <dbReference type="ARBA" id="ARBA00023136"/>
    </source>
</evidence>
<keyword evidence="3 6" id="KW-0812">Transmembrane</keyword>
<organism evidence="8 9">
    <name type="scientific">Desulfosarcina alkanivorans</name>
    <dbReference type="NCBI Taxonomy" id="571177"/>
    <lineage>
        <taxon>Bacteria</taxon>
        <taxon>Pseudomonadati</taxon>
        <taxon>Thermodesulfobacteriota</taxon>
        <taxon>Desulfobacteria</taxon>
        <taxon>Desulfobacterales</taxon>
        <taxon>Desulfosarcinaceae</taxon>
        <taxon>Desulfosarcina</taxon>
    </lineage>
</organism>
<evidence type="ECO:0000256" key="2">
    <source>
        <dbReference type="ARBA" id="ARBA00022475"/>
    </source>
</evidence>
<feature type="transmembrane region" description="Helical" evidence="6">
    <location>
        <begin position="35"/>
        <end position="58"/>
    </location>
</feature>
<evidence type="ECO:0000313" key="8">
    <source>
        <dbReference type="EMBL" id="BBO72278.1"/>
    </source>
</evidence>
<sequence>MLGLLLLILLFRHELAAGLMTAYRWISNRDQVEHFIAAFGNGAPVAFMALQVLQVVLAPVPGEATGFIGGYLFGTVKGFIYSSLALAAGSWINFAIGRYLGSHFVRRWIPAEKLDRFDHLLKRQGIIVLLILFVFPGFPKDYLCLFLGITAIPLKAFLLIASIGRMPGTLMLSIQGEFVFQKNYVVFAVVFGVTVLAAFLSIRYRETIYRWMERLNGKTDGSR</sequence>
<dbReference type="InterPro" id="IPR032816">
    <property type="entry name" value="VTT_dom"/>
</dbReference>
<comment type="subcellular location">
    <subcellularLocation>
        <location evidence="1 6">Cell membrane</location>
        <topology evidence="1 6">Multi-pass membrane protein</topology>
    </subcellularLocation>
</comment>
<feature type="domain" description="VTT" evidence="7">
    <location>
        <begin position="60"/>
        <end position="176"/>
    </location>
</feature>
<accession>A0A5K7YUF3</accession>
<proteinExistence type="inferred from homology"/>
<feature type="transmembrane region" description="Helical" evidence="6">
    <location>
        <begin position="184"/>
        <end position="204"/>
    </location>
</feature>
<keyword evidence="4 6" id="KW-1133">Transmembrane helix</keyword>
<protein>
    <recommendedName>
        <fullName evidence="6">TVP38/TMEM64 family membrane protein</fullName>
    </recommendedName>
</protein>
<evidence type="ECO:0000256" key="3">
    <source>
        <dbReference type="ARBA" id="ARBA00022692"/>
    </source>
</evidence>
<dbReference type="AlphaFoldDB" id="A0A5K7YUF3"/>
<dbReference type="Proteomes" id="UP000427906">
    <property type="component" value="Chromosome"/>
</dbReference>
<comment type="caution">
    <text evidence="6">Lacks conserved residue(s) required for the propagation of feature annotation.</text>
</comment>
<keyword evidence="9" id="KW-1185">Reference proteome</keyword>
<gene>
    <name evidence="8" type="ORF">DSCA_62080</name>
</gene>
<dbReference type="PANTHER" id="PTHR12677:SF59">
    <property type="entry name" value="GOLGI APPARATUS MEMBRANE PROTEIN TVP38-RELATED"/>
    <property type="match status" value="1"/>
</dbReference>
<comment type="similarity">
    <text evidence="6">Belongs to the TVP38/TMEM64 family.</text>
</comment>
<name>A0A5K7YUF3_9BACT</name>
<keyword evidence="5 6" id="KW-0472">Membrane</keyword>
<evidence type="ECO:0000259" key="7">
    <source>
        <dbReference type="Pfam" id="PF09335"/>
    </source>
</evidence>
<dbReference type="GO" id="GO:0005886">
    <property type="term" value="C:plasma membrane"/>
    <property type="evidence" value="ECO:0007669"/>
    <property type="project" value="UniProtKB-SubCell"/>
</dbReference>
<dbReference type="Pfam" id="PF09335">
    <property type="entry name" value="VTT_dom"/>
    <property type="match status" value="1"/>
</dbReference>
<evidence type="ECO:0000313" key="9">
    <source>
        <dbReference type="Proteomes" id="UP000427906"/>
    </source>
</evidence>
<dbReference type="PANTHER" id="PTHR12677">
    <property type="entry name" value="GOLGI APPARATUS MEMBRANE PROTEIN TVP38-RELATED"/>
    <property type="match status" value="1"/>
</dbReference>